<feature type="transmembrane region" description="Helical" evidence="8">
    <location>
        <begin position="67"/>
        <end position="88"/>
    </location>
</feature>
<proteinExistence type="predicted"/>
<feature type="transmembrane region" description="Helical" evidence="8">
    <location>
        <begin position="312"/>
        <end position="330"/>
    </location>
</feature>
<feature type="transmembrane region" description="Helical" evidence="8">
    <location>
        <begin position="39"/>
        <end position="61"/>
    </location>
</feature>
<feature type="transmembrane region" description="Helical" evidence="8">
    <location>
        <begin position="126"/>
        <end position="144"/>
    </location>
</feature>
<sequence length="500" mass="50182">MSAKYPVRERSRHSPRHGRRRRQQAAREPFREPAFRGLFAARVAASLATAAAPLLLAFAVLDISGSAATLGLLLAARSAPQVLLLLAGGVVADRFPRRRVVLVSTTVCALTQAGVAAMLFAGTDSLVLLAALEAVAGAASAFLFPASEALTAQTVPAALLREANAVLRLGVNVALTAGAALAGVLIAAVDVAWGFAGAAAAYAMAAACLSRLAVATAERAPSGGVGSGSAGGTVLADLRAGWQEFAHRRWVWVVVAESFVVNAALAGGWVTLGPVIAQDSVGRAGWGFVAAALTVGMVLGGLLALRLRASRMLGIGVAMTVLVAPALLVLGLAPGLAALMAAALLAGVGSEVFEVAWQVSLQENVPEATLSRVYSFDLLGSFAAVPLGQALAGHLADASSPQATATVAACVAGAAALAALAVPDVRRLRRRAGAAPAAARHSADPGAAPPAAPVEPHPARPDAPQASTAPAQPVRDAPVVLPAAGAEALIVADPRTRVES</sequence>
<feature type="compositionally biased region" description="Low complexity" evidence="7">
    <location>
        <begin position="433"/>
        <end position="446"/>
    </location>
</feature>
<dbReference type="PANTHER" id="PTHR23513">
    <property type="entry name" value="INTEGRAL MEMBRANE EFFLUX PROTEIN-RELATED"/>
    <property type="match status" value="1"/>
</dbReference>
<keyword evidence="10" id="KW-1185">Reference proteome</keyword>
<evidence type="ECO:0000256" key="3">
    <source>
        <dbReference type="ARBA" id="ARBA00022475"/>
    </source>
</evidence>
<keyword evidence="6 8" id="KW-0472">Membrane</keyword>
<dbReference type="InterPro" id="IPR008120">
    <property type="entry name" value="Dense_granule_Gra7_protein"/>
</dbReference>
<accession>A0ABX0GUQ3</accession>
<dbReference type="Proteomes" id="UP000800981">
    <property type="component" value="Unassembled WGS sequence"/>
</dbReference>
<comment type="subcellular location">
    <subcellularLocation>
        <location evidence="1">Cell membrane</location>
        <topology evidence="1">Multi-pass membrane protein</topology>
    </subcellularLocation>
</comment>
<evidence type="ECO:0000256" key="1">
    <source>
        <dbReference type="ARBA" id="ARBA00004651"/>
    </source>
</evidence>
<evidence type="ECO:0000313" key="9">
    <source>
        <dbReference type="EMBL" id="NHC13470.1"/>
    </source>
</evidence>
<evidence type="ECO:0000256" key="2">
    <source>
        <dbReference type="ARBA" id="ARBA00022448"/>
    </source>
</evidence>
<dbReference type="SUPFAM" id="SSF103473">
    <property type="entry name" value="MFS general substrate transporter"/>
    <property type="match status" value="1"/>
</dbReference>
<evidence type="ECO:0000256" key="8">
    <source>
        <dbReference type="SAM" id="Phobius"/>
    </source>
</evidence>
<feature type="transmembrane region" description="Helical" evidence="8">
    <location>
        <begin position="165"/>
        <end position="186"/>
    </location>
</feature>
<evidence type="ECO:0000313" key="10">
    <source>
        <dbReference type="Proteomes" id="UP000800981"/>
    </source>
</evidence>
<dbReference type="InterPro" id="IPR036259">
    <property type="entry name" value="MFS_trans_sf"/>
</dbReference>
<feature type="transmembrane region" description="Helical" evidence="8">
    <location>
        <begin position="100"/>
        <end position="120"/>
    </location>
</feature>
<reference evidence="9 10" key="1">
    <citation type="submission" date="2020-03" db="EMBL/GenBank/DDBJ databases">
        <title>Two novel Motilibacter sp.</title>
        <authorList>
            <person name="Liu S."/>
        </authorList>
    </citation>
    <scope>NUCLEOTIDE SEQUENCE [LARGE SCALE GENOMIC DNA]</scope>
    <source>
        <strain evidence="9 10">E257</strain>
    </source>
</reference>
<feature type="compositionally biased region" description="Pro residues" evidence="7">
    <location>
        <begin position="447"/>
        <end position="456"/>
    </location>
</feature>
<evidence type="ECO:0000256" key="4">
    <source>
        <dbReference type="ARBA" id="ARBA00022692"/>
    </source>
</evidence>
<dbReference type="PRINTS" id="PR01747">
    <property type="entry name" value="DENSEGRNULE7"/>
</dbReference>
<evidence type="ECO:0000256" key="5">
    <source>
        <dbReference type="ARBA" id="ARBA00022989"/>
    </source>
</evidence>
<feature type="compositionally biased region" description="Basic residues" evidence="7">
    <location>
        <begin position="10"/>
        <end position="24"/>
    </location>
</feature>
<comment type="caution">
    <text evidence="9">The sequence shown here is derived from an EMBL/GenBank/DDBJ whole genome shotgun (WGS) entry which is preliminary data.</text>
</comment>
<feature type="transmembrane region" description="Helical" evidence="8">
    <location>
        <begin position="250"/>
        <end position="272"/>
    </location>
</feature>
<protein>
    <submittedName>
        <fullName evidence="9">MFS transporter</fullName>
    </submittedName>
</protein>
<gene>
    <name evidence="9" type="ORF">G9H71_06700</name>
</gene>
<keyword evidence="2" id="KW-0813">Transport</keyword>
<feature type="transmembrane region" description="Helical" evidence="8">
    <location>
        <begin position="402"/>
        <end position="422"/>
    </location>
</feature>
<keyword evidence="5 8" id="KW-1133">Transmembrane helix</keyword>
<dbReference type="Gene3D" id="1.20.1250.20">
    <property type="entry name" value="MFS general substrate transporter like domains"/>
    <property type="match status" value="1"/>
</dbReference>
<feature type="region of interest" description="Disordered" evidence="7">
    <location>
        <begin position="1"/>
        <end position="28"/>
    </location>
</feature>
<dbReference type="PANTHER" id="PTHR23513:SF11">
    <property type="entry name" value="STAPHYLOFERRIN A TRANSPORTER"/>
    <property type="match status" value="1"/>
</dbReference>
<keyword evidence="4 8" id="KW-0812">Transmembrane</keyword>
<keyword evidence="3" id="KW-1003">Cell membrane</keyword>
<dbReference type="Pfam" id="PF05977">
    <property type="entry name" value="MFS_3"/>
    <property type="match status" value="1"/>
</dbReference>
<organism evidence="9 10">
    <name type="scientific">Motilibacter deserti</name>
    <dbReference type="NCBI Taxonomy" id="2714956"/>
    <lineage>
        <taxon>Bacteria</taxon>
        <taxon>Bacillati</taxon>
        <taxon>Actinomycetota</taxon>
        <taxon>Actinomycetes</taxon>
        <taxon>Motilibacterales</taxon>
        <taxon>Motilibacteraceae</taxon>
        <taxon>Motilibacter</taxon>
    </lineage>
</organism>
<feature type="transmembrane region" description="Helical" evidence="8">
    <location>
        <begin position="192"/>
        <end position="214"/>
    </location>
</feature>
<dbReference type="InterPro" id="IPR010290">
    <property type="entry name" value="TM_effector"/>
</dbReference>
<evidence type="ECO:0000256" key="6">
    <source>
        <dbReference type="ARBA" id="ARBA00023136"/>
    </source>
</evidence>
<dbReference type="RefSeq" id="WP_166279912.1">
    <property type="nucleotide sequence ID" value="NZ_JAANNP010000002.1"/>
</dbReference>
<name>A0ABX0GUQ3_9ACTN</name>
<feature type="region of interest" description="Disordered" evidence="7">
    <location>
        <begin position="432"/>
        <end position="478"/>
    </location>
</feature>
<feature type="transmembrane region" description="Helical" evidence="8">
    <location>
        <begin position="284"/>
        <end position="305"/>
    </location>
</feature>
<evidence type="ECO:0000256" key="7">
    <source>
        <dbReference type="SAM" id="MobiDB-lite"/>
    </source>
</evidence>
<dbReference type="EMBL" id="JAANNP010000002">
    <property type="protein sequence ID" value="NHC13470.1"/>
    <property type="molecule type" value="Genomic_DNA"/>
</dbReference>